<comment type="similarity">
    <text evidence="1 7">Belongs to the neutral ceramidase family.</text>
</comment>
<keyword evidence="6" id="KW-0862">Zinc</keyword>
<name>A0A653BS35_CALMS</name>
<dbReference type="GO" id="GO:0017040">
    <property type="term" value="F:N-acylsphingosine amidohydrolase activity"/>
    <property type="evidence" value="ECO:0007669"/>
    <property type="project" value="UniProtKB-UniRule"/>
</dbReference>
<dbReference type="AlphaFoldDB" id="A0A653BS35"/>
<proteinExistence type="inferred from homology"/>
<keyword evidence="7" id="KW-0746">Sphingolipid metabolism</keyword>
<dbReference type="InterPro" id="IPR006823">
    <property type="entry name" value="Ceramidase_alk"/>
</dbReference>
<dbReference type="InterPro" id="IPR031331">
    <property type="entry name" value="NEUT/ALK_ceramidase_C"/>
</dbReference>
<evidence type="ECO:0000256" key="2">
    <source>
        <dbReference type="ARBA" id="ARBA00011891"/>
    </source>
</evidence>
<comment type="cofactor">
    <cofactor evidence="6">
        <name>Zn(2+)</name>
        <dbReference type="ChEBI" id="CHEBI:29105"/>
    </cofactor>
    <text evidence="6">Binds 1 zinc ion per subunit.</text>
</comment>
<evidence type="ECO:0000256" key="6">
    <source>
        <dbReference type="PIRSR" id="PIRSR606823-2"/>
    </source>
</evidence>
<dbReference type="Proteomes" id="UP000410492">
    <property type="component" value="Unassembled WGS sequence"/>
</dbReference>
<evidence type="ECO:0000313" key="11">
    <source>
        <dbReference type="Proteomes" id="UP000410492"/>
    </source>
</evidence>
<dbReference type="GO" id="GO:0016020">
    <property type="term" value="C:membrane"/>
    <property type="evidence" value="ECO:0007669"/>
    <property type="project" value="GOC"/>
</dbReference>
<evidence type="ECO:0000256" key="7">
    <source>
        <dbReference type="RuleBase" id="RU366019"/>
    </source>
</evidence>
<reference evidence="10 11" key="1">
    <citation type="submission" date="2019-01" db="EMBL/GenBank/DDBJ databases">
        <authorList>
            <person name="Sayadi A."/>
        </authorList>
    </citation>
    <scope>NUCLEOTIDE SEQUENCE [LARGE SCALE GENOMIC DNA]</scope>
</reference>
<sequence length="714" mass="78972">MMPAANNIGPPRSFCGMKTLAFILFFVIMIARADYRVGVGRADCTGPAAEIGFMGYAKAAQKGCGIHLRQYSRAYVFDDGTKKAAFVTVDACMMHHGIKKAVLKKLSDKHGDTFTFSNFILSGTHTHGAPGGFLMDVMYDLPNFGFIQETFEALVAGIVRSVERALENMTDAKIYWNTGRIDGANINRSPASYLYNPEEERKRYEHNVDKTLTQMTIVRTSDGKAIGAINWFAVHPTSMNNTNCLVTSDNVGYASILLENSMDPSSLPGKSSFVGAFASTNLGDVSPNTAGPKCINTGLPCEEVRSTCNGEARHCIAFGPGKDMFESTEIIAGKLFQTAKDLIDSNTDEITGSIGYIHQFVEMANENAPVQLKNGTVVKVKGCKPAMGYAFAAGTTDGPGEFDFHQATNSTNPFWNVVRDFIFPPSPEDVACHAPKPILIMSGAIKLPYEWQPEVVPIQIVQIGNAFLTAVPGELTTMSGRRMREAVRLQVIAEGGPEDAKVVITGLSNMYSSYIATPEEYQLQRYEGASTIFGPHTLTIYLKKYRELVTALLKGKEIEIGPLPYQFPKQLLSLVPPVLFDLAGWFNNFGDCILQPPDVAHIGDTVRAKFISGHPRNNLLQENTFLTVERRTEDNSKWEVVATDSSWETRFIWRRTAVLKAGSEVEIVWEIKDNIPEGRYRIRHFGHYKYIFGGIYPYEGTTKTFVVQKKQAFM</sequence>
<dbReference type="PANTHER" id="PTHR12670">
    <property type="entry name" value="CERAMIDASE"/>
    <property type="match status" value="1"/>
</dbReference>
<dbReference type="Pfam" id="PF17048">
    <property type="entry name" value="Ceramidse_alk_C"/>
    <property type="match status" value="1"/>
</dbReference>
<dbReference type="GO" id="GO:0046514">
    <property type="term" value="P:ceramide catabolic process"/>
    <property type="evidence" value="ECO:0007669"/>
    <property type="project" value="InterPro"/>
</dbReference>
<evidence type="ECO:0000256" key="5">
    <source>
        <dbReference type="PIRSR" id="PIRSR606823-1"/>
    </source>
</evidence>
<keyword evidence="7" id="KW-0443">Lipid metabolism</keyword>
<keyword evidence="6" id="KW-0479">Metal-binding</keyword>
<evidence type="ECO:0000256" key="3">
    <source>
        <dbReference type="ARBA" id="ARBA00019235"/>
    </source>
</evidence>
<keyword evidence="11" id="KW-1185">Reference proteome</keyword>
<feature type="binding site" evidence="6">
    <location>
        <position position="514"/>
    </location>
    <ligand>
        <name>Zn(2+)</name>
        <dbReference type="ChEBI" id="CHEBI:29105"/>
    </ligand>
</feature>
<protein>
    <recommendedName>
        <fullName evidence="3 7">Neutral ceramidase</fullName>
        <ecNumber evidence="2 7">3.5.1.23</ecNumber>
    </recommendedName>
</protein>
<dbReference type="EC" id="3.5.1.23" evidence="2 7"/>
<dbReference type="GO" id="GO:0046872">
    <property type="term" value="F:metal ion binding"/>
    <property type="evidence" value="ECO:0007669"/>
    <property type="project" value="UniProtKB-KW"/>
</dbReference>
<dbReference type="EMBL" id="CAACVG010004359">
    <property type="protein sequence ID" value="VEN38330.1"/>
    <property type="molecule type" value="Genomic_DNA"/>
</dbReference>
<organism evidence="10 11">
    <name type="scientific">Callosobruchus maculatus</name>
    <name type="common">Southern cowpea weevil</name>
    <name type="synonym">Pulse bruchid</name>
    <dbReference type="NCBI Taxonomy" id="64391"/>
    <lineage>
        <taxon>Eukaryota</taxon>
        <taxon>Metazoa</taxon>
        <taxon>Ecdysozoa</taxon>
        <taxon>Arthropoda</taxon>
        <taxon>Hexapoda</taxon>
        <taxon>Insecta</taxon>
        <taxon>Pterygota</taxon>
        <taxon>Neoptera</taxon>
        <taxon>Endopterygota</taxon>
        <taxon>Coleoptera</taxon>
        <taxon>Polyphaga</taxon>
        <taxon>Cucujiformia</taxon>
        <taxon>Chrysomeloidea</taxon>
        <taxon>Chrysomelidae</taxon>
        <taxon>Bruchinae</taxon>
        <taxon>Bruchini</taxon>
        <taxon>Callosobruchus</taxon>
    </lineage>
</organism>
<evidence type="ECO:0000313" key="10">
    <source>
        <dbReference type="EMBL" id="VEN38330.1"/>
    </source>
</evidence>
<comment type="catalytic activity">
    <reaction evidence="7">
        <text>an N-acylsphing-4-enine + H2O = sphing-4-enine + a fatty acid</text>
        <dbReference type="Rhea" id="RHEA:20856"/>
        <dbReference type="ChEBI" id="CHEBI:15377"/>
        <dbReference type="ChEBI" id="CHEBI:28868"/>
        <dbReference type="ChEBI" id="CHEBI:52639"/>
        <dbReference type="ChEBI" id="CHEBI:57756"/>
        <dbReference type="EC" id="3.5.1.23"/>
    </reaction>
</comment>
<dbReference type="Pfam" id="PF04734">
    <property type="entry name" value="Ceramidase_alk"/>
    <property type="match status" value="1"/>
</dbReference>
<dbReference type="GO" id="GO:0005576">
    <property type="term" value="C:extracellular region"/>
    <property type="evidence" value="ECO:0007669"/>
    <property type="project" value="TreeGrafter"/>
</dbReference>
<evidence type="ECO:0000259" key="8">
    <source>
        <dbReference type="Pfam" id="PF04734"/>
    </source>
</evidence>
<dbReference type="Gene3D" id="2.60.40.2300">
    <property type="entry name" value="Neutral/alkaline non-lysosomal ceramidase, C-terminal domain"/>
    <property type="match status" value="1"/>
</dbReference>
<dbReference type="InterPro" id="IPR038445">
    <property type="entry name" value="NCDase_C_sf"/>
</dbReference>
<feature type="binding site" evidence="6">
    <location>
        <position position="474"/>
    </location>
    <ligand>
        <name>Zn(2+)</name>
        <dbReference type="ChEBI" id="CHEBI:29105"/>
    </ligand>
</feature>
<evidence type="ECO:0000256" key="1">
    <source>
        <dbReference type="ARBA" id="ARBA00009835"/>
    </source>
</evidence>
<dbReference type="GO" id="GO:0042759">
    <property type="term" value="P:long-chain fatty acid biosynthetic process"/>
    <property type="evidence" value="ECO:0007669"/>
    <property type="project" value="TreeGrafter"/>
</dbReference>
<gene>
    <name evidence="10" type="ORF">CALMAC_LOCUS3261</name>
</gene>
<dbReference type="GO" id="GO:0046512">
    <property type="term" value="P:sphingosine biosynthetic process"/>
    <property type="evidence" value="ECO:0007669"/>
    <property type="project" value="TreeGrafter"/>
</dbReference>
<evidence type="ECO:0000259" key="9">
    <source>
        <dbReference type="Pfam" id="PF17048"/>
    </source>
</evidence>
<dbReference type="InterPro" id="IPR031329">
    <property type="entry name" value="NEUT/ALK_ceramidase_N"/>
</dbReference>
<feature type="domain" description="Neutral/alkaline non-lysosomal ceramidase N-terminal" evidence="8">
    <location>
        <begin position="35"/>
        <end position="542"/>
    </location>
</feature>
<dbReference type="OrthoDB" id="191371at2759"/>
<dbReference type="PANTHER" id="PTHR12670:SF1">
    <property type="entry name" value="NEUTRAL CERAMIDASE"/>
    <property type="match status" value="1"/>
</dbReference>
<evidence type="ECO:0000256" key="4">
    <source>
        <dbReference type="ARBA" id="ARBA00022801"/>
    </source>
</evidence>
<accession>A0A653BS35</accession>
<feature type="domain" description="Neutral/alkaline non-lysosomal ceramidase C-terminal" evidence="9">
    <location>
        <begin position="545"/>
        <end position="707"/>
    </location>
</feature>
<feature type="binding site" evidence="6">
    <location>
        <position position="235"/>
    </location>
    <ligand>
        <name>Zn(2+)</name>
        <dbReference type="ChEBI" id="CHEBI:29105"/>
    </ligand>
</feature>
<feature type="active site" description="Nucleophile" evidence="5">
    <location>
        <position position="286"/>
    </location>
</feature>
<feature type="binding site" evidence="6">
    <location>
        <position position="125"/>
    </location>
    <ligand>
        <name>Zn(2+)</name>
        <dbReference type="ChEBI" id="CHEBI:29105"/>
    </ligand>
</feature>
<keyword evidence="4 7" id="KW-0378">Hydrolase</keyword>